<gene>
    <name evidence="1" type="ORF">LITE_LOCUS46881</name>
</gene>
<comment type="caution">
    <text evidence="1">The sequence shown here is derived from an EMBL/GenBank/DDBJ whole genome shotgun (WGS) entry which is preliminary data.</text>
</comment>
<keyword evidence="2" id="KW-1185">Reference proteome</keyword>
<sequence>MLMMTGGGESGSMAPVMMTGDSLEYKNPATEPKWKGKTLYLTFTDTSIRAIKVFEDRYNNLGETRVPEPVCKLDMHNDCALPVGMGLFKLNKKVYFVGGETTSLKDPFITDRFMRAEASKFFQSSDKVYEFDPSDLPNNNTCFREIPDYCLPIPTPQPIVANIRGKVYVLSGDHISGKPGCPEKPEVSFQVMEFNPLSKSYHWKTLPLPHSYIEDYTFFGHRTLNIGVIGHRLFIAQHPMGRGKLLHIFDAHTQSWESREDGFWLFPPPAMTLSSLLTSSGPYHKKTKISDIGQGKKDSYFIVLGTECHFDRYDRVFAAVVDFDGVMSHLQYLRDPLPAGFRPLGDCKVIDLLEEDEQDDDGHLSSIFCVVYISCDSDQLALSVFRVSLLSPMVVATPTDESPYLSRQDKGDDESRGGDSLHVEILEKRYYALDDAYPDELSDAFFL</sequence>
<evidence type="ECO:0000313" key="1">
    <source>
        <dbReference type="EMBL" id="CAI0553556.1"/>
    </source>
</evidence>
<accession>A0AAV0R8G4</accession>
<reference evidence="1" key="1">
    <citation type="submission" date="2022-08" db="EMBL/GenBank/DDBJ databases">
        <authorList>
            <person name="Gutierrez-Valencia J."/>
        </authorList>
    </citation>
    <scope>NUCLEOTIDE SEQUENCE</scope>
</reference>
<evidence type="ECO:0000313" key="2">
    <source>
        <dbReference type="Proteomes" id="UP001154282"/>
    </source>
</evidence>
<dbReference type="Proteomes" id="UP001154282">
    <property type="component" value="Unassembled WGS sequence"/>
</dbReference>
<dbReference type="EMBL" id="CAMGYJ010000010">
    <property type="protein sequence ID" value="CAI0553556.1"/>
    <property type="molecule type" value="Genomic_DNA"/>
</dbReference>
<organism evidence="1 2">
    <name type="scientific">Linum tenue</name>
    <dbReference type="NCBI Taxonomy" id="586396"/>
    <lineage>
        <taxon>Eukaryota</taxon>
        <taxon>Viridiplantae</taxon>
        <taxon>Streptophyta</taxon>
        <taxon>Embryophyta</taxon>
        <taxon>Tracheophyta</taxon>
        <taxon>Spermatophyta</taxon>
        <taxon>Magnoliopsida</taxon>
        <taxon>eudicotyledons</taxon>
        <taxon>Gunneridae</taxon>
        <taxon>Pentapetalae</taxon>
        <taxon>rosids</taxon>
        <taxon>fabids</taxon>
        <taxon>Malpighiales</taxon>
        <taxon>Linaceae</taxon>
        <taxon>Linum</taxon>
    </lineage>
</organism>
<protein>
    <submittedName>
        <fullName evidence="1">Uncharacterized protein</fullName>
    </submittedName>
</protein>
<proteinExistence type="predicted"/>
<dbReference type="AlphaFoldDB" id="A0AAV0R8G4"/>
<name>A0AAV0R8G4_9ROSI</name>